<feature type="DNA-binding region" description="H-T-H motif" evidence="2">
    <location>
        <begin position="30"/>
        <end position="49"/>
    </location>
</feature>
<dbReference type="Pfam" id="PF00440">
    <property type="entry name" value="TetR_N"/>
    <property type="match status" value="1"/>
</dbReference>
<dbReference type="EMBL" id="BHZD01000001">
    <property type="protein sequence ID" value="GCD42912.1"/>
    <property type="molecule type" value="Genomic_DNA"/>
</dbReference>
<dbReference type="InterPro" id="IPR050109">
    <property type="entry name" value="HTH-type_TetR-like_transc_reg"/>
</dbReference>
<evidence type="ECO:0000256" key="3">
    <source>
        <dbReference type="SAM" id="MobiDB-lite"/>
    </source>
</evidence>
<dbReference type="InterPro" id="IPR001647">
    <property type="entry name" value="HTH_TetR"/>
</dbReference>
<evidence type="ECO:0000259" key="4">
    <source>
        <dbReference type="PROSITE" id="PS50977"/>
    </source>
</evidence>
<dbReference type="Gene3D" id="1.10.357.10">
    <property type="entry name" value="Tetracycline Repressor, domain 2"/>
    <property type="match status" value="1"/>
</dbReference>
<keyword evidence="6" id="KW-1185">Reference proteome</keyword>
<organism evidence="5 6">
    <name type="scientific">Streptomyces paromomycinus</name>
    <name type="common">Streptomyces rimosus subsp. paromomycinus</name>
    <dbReference type="NCBI Taxonomy" id="92743"/>
    <lineage>
        <taxon>Bacteria</taxon>
        <taxon>Bacillati</taxon>
        <taxon>Actinomycetota</taxon>
        <taxon>Actinomycetes</taxon>
        <taxon>Kitasatosporales</taxon>
        <taxon>Streptomycetaceae</taxon>
        <taxon>Streptomyces</taxon>
    </lineage>
</organism>
<feature type="region of interest" description="Disordered" evidence="3">
    <location>
        <begin position="198"/>
        <end position="221"/>
    </location>
</feature>
<name>A0A401W0V1_STREY</name>
<evidence type="ECO:0000256" key="2">
    <source>
        <dbReference type="PROSITE-ProRule" id="PRU00335"/>
    </source>
</evidence>
<dbReference type="GO" id="GO:0003700">
    <property type="term" value="F:DNA-binding transcription factor activity"/>
    <property type="evidence" value="ECO:0007669"/>
    <property type="project" value="TreeGrafter"/>
</dbReference>
<dbReference type="SUPFAM" id="SSF46689">
    <property type="entry name" value="Homeodomain-like"/>
    <property type="match status" value="1"/>
</dbReference>
<protein>
    <submittedName>
        <fullName evidence="5">TetR family transcriptional regulator</fullName>
    </submittedName>
</protein>
<evidence type="ECO:0000256" key="1">
    <source>
        <dbReference type="ARBA" id="ARBA00023125"/>
    </source>
</evidence>
<dbReference type="GO" id="GO:0000976">
    <property type="term" value="F:transcription cis-regulatory region binding"/>
    <property type="evidence" value="ECO:0007669"/>
    <property type="project" value="TreeGrafter"/>
</dbReference>
<sequence length="221" mass="22924">MTALTSRAHANRRRIMDIALTELLRHPDATMDQIARAAGVVRRTVYGHFPSREALITALTDAAVEDVTTAFADGTADPSEPADVALARATLATWACADRYRLLVSLAQSSVTDAGIRARLEPVRSRATTILARGLEAGLLRSPLTPRALAHVHEHMLFGLMQAVNDGDLDAEVAGPAAAETVLAAAGVPAGRVAAAVREAQASPVAEAPPAAGDGGTGRAE</sequence>
<evidence type="ECO:0000313" key="6">
    <source>
        <dbReference type="Proteomes" id="UP000286746"/>
    </source>
</evidence>
<feature type="domain" description="HTH tetR-type" evidence="4">
    <location>
        <begin position="9"/>
        <end position="67"/>
    </location>
</feature>
<accession>A0A401W0V1</accession>
<proteinExistence type="predicted"/>
<comment type="caution">
    <text evidence="5">The sequence shown here is derived from an EMBL/GenBank/DDBJ whole genome shotgun (WGS) entry which is preliminary data.</text>
</comment>
<reference evidence="5 6" key="1">
    <citation type="submission" date="2018-11" db="EMBL/GenBank/DDBJ databases">
        <title>Whole genome sequence of Streptomyces paromomycinus NBRC 15454(T).</title>
        <authorList>
            <person name="Komaki H."/>
            <person name="Tamura T."/>
        </authorList>
    </citation>
    <scope>NUCLEOTIDE SEQUENCE [LARGE SCALE GENOMIC DNA]</scope>
    <source>
        <strain evidence="5 6">NBRC 15454</strain>
    </source>
</reference>
<gene>
    <name evidence="5" type="ORF">GKJPGBOP_02587</name>
</gene>
<dbReference type="PANTHER" id="PTHR30055">
    <property type="entry name" value="HTH-TYPE TRANSCRIPTIONAL REGULATOR RUTR"/>
    <property type="match status" value="1"/>
</dbReference>
<dbReference type="InterPro" id="IPR009057">
    <property type="entry name" value="Homeodomain-like_sf"/>
</dbReference>
<keyword evidence="1 2" id="KW-0238">DNA-binding</keyword>
<dbReference type="PROSITE" id="PS50977">
    <property type="entry name" value="HTH_TETR_2"/>
    <property type="match status" value="1"/>
</dbReference>
<dbReference type="AlphaFoldDB" id="A0A401W0V1"/>
<dbReference type="RefSeq" id="WP_125054171.1">
    <property type="nucleotide sequence ID" value="NZ_BHZD01000001.1"/>
</dbReference>
<evidence type="ECO:0000313" key="5">
    <source>
        <dbReference type="EMBL" id="GCD42912.1"/>
    </source>
</evidence>
<dbReference type="Proteomes" id="UP000286746">
    <property type="component" value="Unassembled WGS sequence"/>
</dbReference>
<dbReference type="PANTHER" id="PTHR30055:SF209">
    <property type="entry name" value="POSSIBLE TRANSCRIPTIONAL REGULATORY PROTEIN (PROBABLY TETR-FAMILY)"/>
    <property type="match status" value="1"/>
</dbReference>